<keyword evidence="1" id="KW-0863">Zinc-finger</keyword>
<proteinExistence type="predicted"/>
<dbReference type="EMBL" id="HBEM01033677">
    <property type="protein sequence ID" value="CAD8464008.1"/>
    <property type="molecule type" value="Transcribed_RNA"/>
</dbReference>
<dbReference type="GO" id="GO:0008270">
    <property type="term" value="F:zinc ion binding"/>
    <property type="evidence" value="ECO:0007669"/>
    <property type="project" value="UniProtKB-KW"/>
</dbReference>
<dbReference type="InterPro" id="IPR001660">
    <property type="entry name" value="SAM"/>
</dbReference>
<dbReference type="Gene3D" id="1.10.150.50">
    <property type="entry name" value="Transcription Factor, Ets-1"/>
    <property type="match status" value="1"/>
</dbReference>
<gene>
    <name evidence="4" type="ORF">LAMO00422_LOCUS22974</name>
</gene>
<sequence>MIQDLVKFSDERVRSLRNWQTSDIALWLKTTGIVYEDCRNLASRFQEKKLRGADLETITQVDLIRVLRIVNTSVRRQLWESILRLRETINGLEAIRLEEQEAKRLITVNAISSDKKEGLKLRKGDLKLVRAVAQDHLKAMLSTETCSVCFEESSSVLILACGHSQCRTCLATFFRKAIKDRSLMPPKCCQIELDTQVVQDLLTEAEAKTFRQRYFELSAKNFAYCPDQKCSTFISLDPVINLDIGEVPCPK</sequence>
<evidence type="ECO:0008006" key="5">
    <source>
        <dbReference type="Google" id="ProtNLM"/>
    </source>
</evidence>
<feature type="domain" description="RING-type" evidence="2">
    <location>
        <begin position="146"/>
        <end position="188"/>
    </location>
</feature>
<evidence type="ECO:0000259" key="2">
    <source>
        <dbReference type="PROSITE" id="PS50089"/>
    </source>
</evidence>
<dbReference type="InterPro" id="IPR013083">
    <property type="entry name" value="Znf_RING/FYVE/PHD"/>
</dbReference>
<name>A0A7S0H9I2_9EUKA</name>
<dbReference type="AlphaFoldDB" id="A0A7S0H9I2"/>
<reference evidence="4" key="1">
    <citation type="submission" date="2021-01" db="EMBL/GenBank/DDBJ databases">
        <authorList>
            <person name="Corre E."/>
            <person name="Pelletier E."/>
            <person name="Niang G."/>
            <person name="Scheremetjew M."/>
            <person name="Finn R."/>
            <person name="Kale V."/>
            <person name="Holt S."/>
            <person name="Cochrane G."/>
            <person name="Meng A."/>
            <person name="Brown T."/>
            <person name="Cohen L."/>
        </authorList>
    </citation>
    <scope>NUCLEOTIDE SEQUENCE</scope>
    <source>
        <strain evidence="4">CCMP2058</strain>
    </source>
</reference>
<keyword evidence="1" id="KW-0479">Metal-binding</keyword>
<dbReference type="SUPFAM" id="SSF57850">
    <property type="entry name" value="RING/U-box"/>
    <property type="match status" value="1"/>
</dbReference>
<accession>A0A7S0H9I2</accession>
<evidence type="ECO:0000313" key="4">
    <source>
        <dbReference type="EMBL" id="CAD8464008.1"/>
    </source>
</evidence>
<protein>
    <recommendedName>
        <fullName evidence="5">RING-type domain-containing protein</fullName>
    </recommendedName>
</protein>
<evidence type="ECO:0000256" key="1">
    <source>
        <dbReference type="PROSITE-ProRule" id="PRU00175"/>
    </source>
</evidence>
<evidence type="ECO:0000259" key="3">
    <source>
        <dbReference type="PROSITE" id="PS50105"/>
    </source>
</evidence>
<feature type="domain" description="SAM" evidence="3">
    <location>
        <begin position="19"/>
        <end position="88"/>
    </location>
</feature>
<keyword evidence="1" id="KW-0862">Zinc</keyword>
<organism evidence="4">
    <name type="scientific">Amorphochlora amoebiformis</name>
    <dbReference type="NCBI Taxonomy" id="1561963"/>
    <lineage>
        <taxon>Eukaryota</taxon>
        <taxon>Sar</taxon>
        <taxon>Rhizaria</taxon>
        <taxon>Cercozoa</taxon>
        <taxon>Chlorarachniophyceae</taxon>
        <taxon>Amorphochlora</taxon>
    </lineage>
</organism>
<dbReference type="SUPFAM" id="SSF47769">
    <property type="entry name" value="SAM/Pointed domain"/>
    <property type="match status" value="1"/>
</dbReference>
<dbReference type="PROSITE" id="PS50089">
    <property type="entry name" value="ZF_RING_2"/>
    <property type="match status" value="1"/>
</dbReference>
<dbReference type="PROSITE" id="PS50105">
    <property type="entry name" value="SAM_DOMAIN"/>
    <property type="match status" value="1"/>
</dbReference>
<dbReference type="InterPro" id="IPR001841">
    <property type="entry name" value="Znf_RING"/>
</dbReference>
<dbReference type="InterPro" id="IPR013761">
    <property type="entry name" value="SAM/pointed_sf"/>
</dbReference>
<dbReference type="Gene3D" id="3.30.40.10">
    <property type="entry name" value="Zinc/RING finger domain, C3HC4 (zinc finger)"/>
    <property type="match status" value="1"/>
</dbReference>